<keyword evidence="2" id="KW-1185">Reference proteome</keyword>
<dbReference type="Proteomes" id="UP001321473">
    <property type="component" value="Unassembled WGS sequence"/>
</dbReference>
<proteinExistence type="predicted"/>
<dbReference type="EMBL" id="JARKHS020026851">
    <property type="protein sequence ID" value="KAK8765946.1"/>
    <property type="molecule type" value="Genomic_DNA"/>
</dbReference>
<protein>
    <submittedName>
        <fullName evidence="1">Uncharacterized protein</fullName>
    </submittedName>
</protein>
<accession>A0AAQ4DU06</accession>
<dbReference type="AlphaFoldDB" id="A0AAQ4DU06"/>
<sequence>MFRTESNLIVPSRILPRGHPLLQLTALNGFLDQAVVITVIFEQFTASTVLLRTTTTENLQICRLKRT</sequence>
<evidence type="ECO:0000313" key="2">
    <source>
        <dbReference type="Proteomes" id="UP001321473"/>
    </source>
</evidence>
<gene>
    <name evidence="1" type="ORF">V5799_007274</name>
</gene>
<reference evidence="1 2" key="1">
    <citation type="journal article" date="2023" name="Arcadia Sci">
        <title>De novo assembly of a long-read Amblyomma americanum tick genome.</title>
        <authorList>
            <person name="Chou S."/>
            <person name="Poskanzer K.E."/>
            <person name="Rollins M."/>
            <person name="Thuy-Boun P.S."/>
        </authorList>
    </citation>
    <scope>NUCLEOTIDE SEQUENCE [LARGE SCALE GENOMIC DNA]</scope>
    <source>
        <strain evidence="1">F_SG_1</strain>
        <tissue evidence="1">Salivary glands</tissue>
    </source>
</reference>
<organism evidence="1 2">
    <name type="scientific">Amblyomma americanum</name>
    <name type="common">Lone star tick</name>
    <dbReference type="NCBI Taxonomy" id="6943"/>
    <lineage>
        <taxon>Eukaryota</taxon>
        <taxon>Metazoa</taxon>
        <taxon>Ecdysozoa</taxon>
        <taxon>Arthropoda</taxon>
        <taxon>Chelicerata</taxon>
        <taxon>Arachnida</taxon>
        <taxon>Acari</taxon>
        <taxon>Parasitiformes</taxon>
        <taxon>Ixodida</taxon>
        <taxon>Ixodoidea</taxon>
        <taxon>Ixodidae</taxon>
        <taxon>Amblyomminae</taxon>
        <taxon>Amblyomma</taxon>
    </lineage>
</organism>
<evidence type="ECO:0000313" key="1">
    <source>
        <dbReference type="EMBL" id="KAK8765946.1"/>
    </source>
</evidence>
<comment type="caution">
    <text evidence="1">The sequence shown here is derived from an EMBL/GenBank/DDBJ whole genome shotgun (WGS) entry which is preliminary data.</text>
</comment>
<name>A0AAQ4DU06_AMBAM</name>